<evidence type="ECO:0000313" key="4">
    <source>
        <dbReference type="Proteomes" id="UP000324767"/>
    </source>
</evidence>
<dbReference type="Proteomes" id="UP000324767">
    <property type="component" value="Unassembled WGS sequence"/>
</dbReference>
<keyword evidence="1" id="KW-0547">Nucleotide-binding</keyword>
<accession>A0A5M8PNJ2</accession>
<evidence type="ECO:0000256" key="1">
    <source>
        <dbReference type="ARBA" id="ARBA00022741"/>
    </source>
</evidence>
<dbReference type="PANTHER" id="PTHR14187:SF5">
    <property type="entry name" value="HEAT SHOCK 70 KDA PROTEIN 12A"/>
    <property type="match status" value="1"/>
</dbReference>
<dbReference type="Pfam" id="PF00012">
    <property type="entry name" value="HSP70"/>
    <property type="match status" value="1"/>
</dbReference>
<comment type="caution">
    <text evidence="3">The sequence shown here is derived from an EMBL/GenBank/DDBJ whole genome shotgun (WGS) entry which is preliminary data.</text>
</comment>
<dbReference type="PANTHER" id="PTHR14187">
    <property type="entry name" value="ALPHA KINASE/ELONGATION FACTOR 2 KINASE"/>
    <property type="match status" value="1"/>
</dbReference>
<evidence type="ECO:0000313" key="3">
    <source>
        <dbReference type="EMBL" id="KAA6410274.1"/>
    </source>
</evidence>
<dbReference type="OrthoDB" id="5332281at2759"/>
<gene>
    <name evidence="3" type="ORF">FRX48_05695</name>
</gene>
<dbReference type="EMBL" id="VXIT01000009">
    <property type="protein sequence ID" value="KAA6410274.1"/>
    <property type="molecule type" value="Genomic_DNA"/>
</dbReference>
<sequence>MDSLNIHESEDQLIIGLDFGTTFSGIAYAFTKSTKPDLVSILDWPGLEGHKQPKVPTVISYNPNDKKSFTWGAQRHKNELIEGIKLLLDPDQEQPIYIPQSNTKNELKRLGKPPLEVAADYIGAIYKHAMSRIEAKVPLDYLHMCQKRFVVSVPAVWSDKAMDTTMKAAKMAGIHPITLIKEPEAAALYTLHVLQEKALAVGDAFVLCDAGGGTVDLISYEVTNLSPKLELKELVPGKGGMAGSLVLNKRFEQAVRNLVGDDQFHSLRKTTGFEQAMLQFDRSIKTAFRGDVDDDYYVNFPMARLKDDEMNNIQANCWNMKGDDVKGIFQPLMTDVQRLVDDQVNLVKVKRMSESHPKAKEIKAIFLVGGFGSSEYLKKCLQDTHPGIQVIQPHDAWSAIVKGAVLSQLPDEAIITSSVATRHYGVSAMTEYEESRDRGQEKVWSEPDGKYKVSKMTWYIYQGEDLERDQKIIFPFYRSLEDGFASDRLIFKDELVQCETMQPAPYPKDGVTKPNCTLTADLRSVDRSLFKTRTGPNGKVYHDVYYDLAITIQSANMKFGLEIGAEEIGSVGARYD</sequence>
<evidence type="ECO:0000256" key="2">
    <source>
        <dbReference type="ARBA" id="ARBA00022840"/>
    </source>
</evidence>
<dbReference type="InterPro" id="IPR013126">
    <property type="entry name" value="Hsp_70_fam"/>
</dbReference>
<name>A0A5M8PNJ2_9LECA</name>
<proteinExistence type="predicted"/>
<dbReference type="InterPro" id="IPR043129">
    <property type="entry name" value="ATPase_NBD"/>
</dbReference>
<reference evidence="3 4" key="1">
    <citation type="submission" date="2019-09" db="EMBL/GenBank/DDBJ databases">
        <title>The hologenome of the rock-dwelling lichen Lasallia pustulata.</title>
        <authorList>
            <person name="Greshake Tzovaras B."/>
            <person name="Segers F."/>
            <person name="Bicker A."/>
            <person name="Dal Grande F."/>
            <person name="Otte J."/>
            <person name="Hankeln T."/>
            <person name="Schmitt I."/>
            <person name="Ebersberger I."/>
        </authorList>
    </citation>
    <scope>NUCLEOTIDE SEQUENCE [LARGE SCALE GENOMIC DNA]</scope>
    <source>
        <strain evidence="3">A1-1</strain>
    </source>
</reference>
<dbReference type="Gene3D" id="3.30.420.40">
    <property type="match status" value="1"/>
</dbReference>
<keyword evidence="2" id="KW-0067">ATP-binding</keyword>
<dbReference type="AlphaFoldDB" id="A0A5M8PNJ2"/>
<dbReference type="GO" id="GO:0005524">
    <property type="term" value="F:ATP binding"/>
    <property type="evidence" value="ECO:0007669"/>
    <property type="project" value="UniProtKB-KW"/>
</dbReference>
<dbReference type="GO" id="GO:0140662">
    <property type="term" value="F:ATP-dependent protein folding chaperone"/>
    <property type="evidence" value="ECO:0007669"/>
    <property type="project" value="InterPro"/>
</dbReference>
<dbReference type="SUPFAM" id="SSF53067">
    <property type="entry name" value="Actin-like ATPase domain"/>
    <property type="match status" value="2"/>
</dbReference>
<dbReference type="CDD" id="cd10170">
    <property type="entry name" value="ASKHA_NBD_HSP70"/>
    <property type="match status" value="1"/>
</dbReference>
<protein>
    <submittedName>
        <fullName evidence="3">Actin-like ATPase</fullName>
    </submittedName>
</protein>
<organism evidence="3 4">
    <name type="scientific">Lasallia pustulata</name>
    <dbReference type="NCBI Taxonomy" id="136370"/>
    <lineage>
        <taxon>Eukaryota</taxon>
        <taxon>Fungi</taxon>
        <taxon>Dikarya</taxon>
        <taxon>Ascomycota</taxon>
        <taxon>Pezizomycotina</taxon>
        <taxon>Lecanoromycetes</taxon>
        <taxon>OSLEUM clade</taxon>
        <taxon>Umbilicariomycetidae</taxon>
        <taxon>Umbilicariales</taxon>
        <taxon>Umbilicariaceae</taxon>
        <taxon>Lasallia</taxon>
    </lineage>
</organism>